<proteinExistence type="predicted"/>
<organism evidence="2 3">
    <name type="scientific">Evansella cellulosilytica (strain ATCC 21833 / DSM 2522 / FERM P-1141 / JCM 9156 / N-4)</name>
    <name type="common">Bacillus cellulosilyticus</name>
    <dbReference type="NCBI Taxonomy" id="649639"/>
    <lineage>
        <taxon>Bacteria</taxon>
        <taxon>Bacillati</taxon>
        <taxon>Bacillota</taxon>
        <taxon>Bacilli</taxon>
        <taxon>Bacillales</taxon>
        <taxon>Bacillaceae</taxon>
        <taxon>Evansella</taxon>
    </lineage>
</organism>
<dbReference type="eggNOG" id="ENOG5032Y0V">
    <property type="taxonomic scope" value="Bacteria"/>
</dbReference>
<name>E6TVM9_EVAC2</name>
<dbReference type="HOGENOM" id="CLU_112305_0_0_9"/>
<reference evidence="2" key="1">
    <citation type="submission" date="2010-12" db="EMBL/GenBank/DDBJ databases">
        <title>Complete sequence of Bacillus cellulosilyticus DSM 2522.</title>
        <authorList>
            <consortium name="US DOE Joint Genome Institute"/>
            <person name="Lucas S."/>
            <person name="Copeland A."/>
            <person name="Lapidus A."/>
            <person name="Cheng J.-F."/>
            <person name="Bruce D."/>
            <person name="Goodwin L."/>
            <person name="Pitluck S."/>
            <person name="Chertkov O."/>
            <person name="Detter J.C."/>
            <person name="Han C."/>
            <person name="Tapia R."/>
            <person name="Land M."/>
            <person name="Hauser L."/>
            <person name="Jeffries C."/>
            <person name="Kyrpides N."/>
            <person name="Ivanova N."/>
            <person name="Mikhailova N."/>
            <person name="Brumm P."/>
            <person name="Mead D."/>
            <person name="Woyke T."/>
        </authorList>
    </citation>
    <scope>NUCLEOTIDE SEQUENCE [LARGE SCALE GENOMIC DNA]</scope>
    <source>
        <strain evidence="2">DSM 2522</strain>
    </source>
</reference>
<keyword evidence="1" id="KW-0472">Membrane</keyword>
<keyword evidence="3" id="KW-1185">Reference proteome</keyword>
<feature type="transmembrane region" description="Helical" evidence="1">
    <location>
        <begin position="21"/>
        <end position="41"/>
    </location>
</feature>
<dbReference type="InterPro" id="IPR046139">
    <property type="entry name" value="DUF6141"/>
</dbReference>
<dbReference type="EMBL" id="CP002394">
    <property type="protein sequence ID" value="ADU32157.1"/>
    <property type="molecule type" value="Genomic_DNA"/>
</dbReference>
<dbReference type="Proteomes" id="UP000001401">
    <property type="component" value="Chromosome"/>
</dbReference>
<keyword evidence="1" id="KW-1133">Transmembrane helix</keyword>
<dbReference type="AlphaFoldDB" id="E6TVM9"/>
<dbReference type="RefSeq" id="WP_013490487.1">
    <property type="nucleotide sequence ID" value="NC_014829.1"/>
</dbReference>
<evidence type="ECO:0000256" key="1">
    <source>
        <dbReference type="SAM" id="Phobius"/>
    </source>
</evidence>
<evidence type="ECO:0000313" key="3">
    <source>
        <dbReference type="Proteomes" id="UP000001401"/>
    </source>
</evidence>
<gene>
    <name evidence="2" type="ordered locus">Bcell_3922</name>
</gene>
<evidence type="ECO:0008006" key="4">
    <source>
        <dbReference type="Google" id="ProtNLM"/>
    </source>
</evidence>
<dbReference type="Pfam" id="PF19638">
    <property type="entry name" value="DUF6141"/>
    <property type="match status" value="1"/>
</dbReference>
<protein>
    <recommendedName>
        <fullName evidence="4">Bacterial Pleckstrin homology domain-containing protein</fullName>
    </recommendedName>
</protein>
<sequence>MRDRNSVLHREVQRPRQLLSWALVIGIALFFWYVFIQQIVFGVPVGSKPAPDMILMIFWFVSGVVFPVMMLAFIKLIVEVREDGIYIRYLPFHLHYRKFLFEDITRYEPTVFRFSQIGRWGVSMNIDGDTEYLLNRKQGIKLYLKNTNVVIETENPDAIVEAIEKFKERERT</sequence>
<feature type="transmembrane region" description="Helical" evidence="1">
    <location>
        <begin position="53"/>
        <end position="78"/>
    </location>
</feature>
<evidence type="ECO:0000313" key="2">
    <source>
        <dbReference type="EMBL" id="ADU32157.1"/>
    </source>
</evidence>
<dbReference type="OrthoDB" id="582675at2"/>
<dbReference type="STRING" id="649639.Bcell_3922"/>
<accession>E6TVM9</accession>
<keyword evidence="1" id="KW-0812">Transmembrane</keyword>
<dbReference type="KEGG" id="bco:Bcell_3922"/>